<evidence type="ECO:0000313" key="2">
    <source>
        <dbReference type="EMBL" id="QHU35040.1"/>
    </source>
</evidence>
<evidence type="ECO:0000256" key="1">
    <source>
        <dbReference type="SAM" id="MobiDB-lite"/>
    </source>
</evidence>
<protein>
    <submittedName>
        <fullName evidence="2">Uncharacterized protein</fullName>
    </submittedName>
</protein>
<reference evidence="2" key="1">
    <citation type="journal article" date="2020" name="Nature">
        <title>Giant virus diversity and host interactions through global metagenomics.</title>
        <authorList>
            <person name="Schulz F."/>
            <person name="Roux S."/>
            <person name="Paez-Espino D."/>
            <person name="Jungbluth S."/>
            <person name="Walsh D.A."/>
            <person name="Denef V.J."/>
            <person name="McMahon K.D."/>
            <person name="Konstantinidis K.T."/>
            <person name="Eloe-Fadrosh E.A."/>
            <person name="Kyrpides N.C."/>
            <person name="Woyke T."/>
        </authorList>
    </citation>
    <scope>NUCLEOTIDE SEQUENCE</scope>
    <source>
        <strain evidence="2">GVMAG-S-1017745-26</strain>
    </source>
</reference>
<dbReference type="InterPro" id="IPR043872">
    <property type="entry name" value="DUF5832"/>
</dbReference>
<organism evidence="2">
    <name type="scientific">viral metagenome</name>
    <dbReference type="NCBI Taxonomy" id="1070528"/>
    <lineage>
        <taxon>unclassified sequences</taxon>
        <taxon>metagenomes</taxon>
        <taxon>organismal metagenomes</taxon>
    </lineage>
</organism>
<dbReference type="AlphaFoldDB" id="A0A6C0LXD7"/>
<feature type="compositionally biased region" description="Basic and acidic residues" evidence="1">
    <location>
        <begin position="232"/>
        <end position="245"/>
    </location>
</feature>
<feature type="compositionally biased region" description="Low complexity" evidence="1">
    <location>
        <begin position="192"/>
        <end position="202"/>
    </location>
</feature>
<feature type="region of interest" description="Disordered" evidence="1">
    <location>
        <begin position="184"/>
        <end position="245"/>
    </location>
</feature>
<sequence>MSKEAEQIEDFLESDDQIRGQNYVCLSFVSPENVLKNKNVFFVHEFMKKMAEKYDLSSEDIEDKYKDFLYSNGEQLEDMFHKENDFKTSVRGLKVRGVYDSLKEAQVRAKVLQRKDKNFNVFVGQVGFWLPWDPHPHKVDNQEYFESELNNLVKKYKENQEDKEQHFRENIDYVKGQAEEKAKKQKLEQKLEQGSLVNNLEENSLEKNNLEENNLSDDVKKSLESSDPWLSAKERNSEKVAEQEL</sequence>
<name>A0A6C0LXD7_9ZZZZ</name>
<dbReference type="Pfam" id="PF19150">
    <property type="entry name" value="DUF5832"/>
    <property type="match status" value="1"/>
</dbReference>
<proteinExistence type="predicted"/>
<accession>A0A6C0LXD7</accession>
<dbReference type="EMBL" id="MN740583">
    <property type="protein sequence ID" value="QHU35040.1"/>
    <property type="molecule type" value="Genomic_DNA"/>
</dbReference>